<feature type="chain" id="PRO_5022167733" evidence="1">
    <location>
        <begin position="21"/>
        <end position="129"/>
    </location>
</feature>
<dbReference type="RefSeq" id="WP_145216166.1">
    <property type="nucleotide sequence ID" value="NZ_CP036269.1"/>
</dbReference>
<protein>
    <submittedName>
        <fullName evidence="2">Uncharacterized protein</fullName>
    </submittedName>
</protein>
<evidence type="ECO:0000256" key="1">
    <source>
        <dbReference type="SAM" id="SignalP"/>
    </source>
</evidence>
<dbReference type="KEGG" id="gaz:Pan241w_27100"/>
<evidence type="ECO:0000313" key="3">
    <source>
        <dbReference type="Proteomes" id="UP000317171"/>
    </source>
</evidence>
<feature type="signal peptide" evidence="1">
    <location>
        <begin position="1"/>
        <end position="20"/>
    </location>
</feature>
<dbReference type="OrthoDB" id="213805at2"/>
<keyword evidence="3" id="KW-1185">Reference proteome</keyword>
<name>A0A517RFH4_9PLAN</name>
<organism evidence="2 3">
    <name type="scientific">Gimesia alba</name>
    <dbReference type="NCBI Taxonomy" id="2527973"/>
    <lineage>
        <taxon>Bacteria</taxon>
        <taxon>Pseudomonadati</taxon>
        <taxon>Planctomycetota</taxon>
        <taxon>Planctomycetia</taxon>
        <taxon>Planctomycetales</taxon>
        <taxon>Planctomycetaceae</taxon>
        <taxon>Gimesia</taxon>
    </lineage>
</organism>
<dbReference type="AlphaFoldDB" id="A0A517RFH4"/>
<dbReference type="EMBL" id="CP036269">
    <property type="protein sequence ID" value="QDT42623.1"/>
    <property type="molecule type" value="Genomic_DNA"/>
</dbReference>
<reference evidence="2 3" key="1">
    <citation type="submission" date="2019-02" db="EMBL/GenBank/DDBJ databases">
        <title>Deep-cultivation of Planctomycetes and their phenomic and genomic characterization uncovers novel biology.</title>
        <authorList>
            <person name="Wiegand S."/>
            <person name="Jogler M."/>
            <person name="Boedeker C."/>
            <person name="Pinto D."/>
            <person name="Vollmers J."/>
            <person name="Rivas-Marin E."/>
            <person name="Kohn T."/>
            <person name="Peeters S.H."/>
            <person name="Heuer A."/>
            <person name="Rast P."/>
            <person name="Oberbeckmann S."/>
            <person name="Bunk B."/>
            <person name="Jeske O."/>
            <person name="Meyerdierks A."/>
            <person name="Storesund J.E."/>
            <person name="Kallscheuer N."/>
            <person name="Luecker S."/>
            <person name="Lage O.M."/>
            <person name="Pohl T."/>
            <person name="Merkel B.J."/>
            <person name="Hornburger P."/>
            <person name="Mueller R.-W."/>
            <person name="Bruemmer F."/>
            <person name="Labrenz M."/>
            <person name="Spormann A.M."/>
            <person name="Op den Camp H."/>
            <person name="Overmann J."/>
            <person name="Amann R."/>
            <person name="Jetten M.S.M."/>
            <person name="Mascher T."/>
            <person name="Medema M.H."/>
            <person name="Devos D.P."/>
            <person name="Kaster A.-K."/>
            <person name="Ovreas L."/>
            <person name="Rohde M."/>
            <person name="Galperin M.Y."/>
            <person name="Jogler C."/>
        </authorList>
    </citation>
    <scope>NUCLEOTIDE SEQUENCE [LARGE SCALE GENOMIC DNA]</scope>
    <source>
        <strain evidence="2 3">Pan241w</strain>
    </source>
</reference>
<sequence precursor="true">MSNRGSFLVAILLCFACTQAGCRTIPDYHQPAGFSSTYHQAIYPETAIASLSDGATKGGPKDQGVFYPTDVKVKQPKYHAPLAEIRGLITDEELKNEQRKLQFDSLRRADDYINDEQIYDQNFPAPTAW</sequence>
<keyword evidence="1" id="KW-0732">Signal</keyword>
<dbReference type="Proteomes" id="UP000317171">
    <property type="component" value="Chromosome"/>
</dbReference>
<gene>
    <name evidence="2" type="ORF">Pan241w_27100</name>
</gene>
<accession>A0A517RFH4</accession>
<proteinExistence type="predicted"/>
<evidence type="ECO:0000313" key="2">
    <source>
        <dbReference type="EMBL" id="QDT42623.1"/>
    </source>
</evidence>